<accession>R7S326</accession>
<keyword evidence="2" id="KW-0812">Transmembrane</keyword>
<evidence type="ECO:0000256" key="1">
    <source>
        <dbReference type="SAM" id="MobiDB-lite"/>
    </source>
</evidence>
<dbReference type="AlphaFoldDB" id="R7S326"/>
<sequence length="233" mass="24588">MSTRKRNEKASAKTSEALPSEGVVHSKDDLPTRRPQKGAQNSAYRTTHVSPPFSNVSLTNFIYCISCLAVLYLAVQTYRIFQWKTELGGWWNLAMGKSPAAVHKEHQKQKFYDFTGAKARKSGIPKAGGGEVGDDADVDGAPTLSVEDRINELAEALGMPSKDLASAIAVAVREYVPPASLSSVAAEAAETGASDVVEELLGEGAGGKAKAPPSGTGILDKVVGMDEPPAEMA</sequence>
<keyword evidence="2" id="KW-1133">Transmembrane helix</keyword>
<gene>
    <name evidence="3" type="ORF">PUNSTDRAFT_128502</name>
</gene>
<keyword evidence="4" id="KW-1185">Reference proteome</keyword>
<evidence type="ECO:0000313" key="4">
    <source>
        <dbReference type="Proteomes" id="UP000054196"/>
    </source>
</evidence>
<dbReference type="RefSeq" id="XP_007388700.1">
    <property type="nucleotide sequence ID" value="XM_007388638.1"/>
</dbReference>
<dbReference type="EMBL" id="JH687556">
    <property type="protein sequence ID" value="EIN04229.1"/>
    <property type="molecule type" value="Genomic_DNA"/>
</dbReference>
<feature type="region of interest" description="Disordered" evidence="1">
    <location>
        <begin position="1"/>
        <end position="46"/>
    </location>
</feature>
<feature type="region of interest" description="Disordered" evidence="1">
    <location>
        <begin position="204"/>
        <end position="233"/>
    </location>
</feature>
<dbReference type="Proteomes" id="UP000054196">
    <property type="component" value="Unassembled WGS sequence"/>
</dbReference>
<evidence type="ECO:0000256" key="2">
    <source>
        <dbReference type="SAM" id="Phobius"/>
    </source>
</evidence>
<dbReference type="OrthoDB" id="3199651at2759"/>
<proteinExistence type="predicted"/>
<dbReference type="HOGENOM" id="CLU_103024_1_0_1"/>
<dbReference type="GeneID" id="18878145"/>
<protein>
    <submittedName>
        <fullName evidence="3">Uncharacterized protein</fullName>
    </submittedName>
</protein>
<reference evidence="4" key="1">
    <citation type="journal article" date="2012" name="Science">
        <title>The Paleozoic origin of enzymatic lignin decomposition reconstructed from 31 fungal genomes.</title>
        <authorList>
            <person name="Floudas D."/>
            <person name="Binder M."/>
            <person name="Riley R."/>
            <person name="Barry K."/>
            <person name="Blanchette R.A."/>
            <person name="Henrissat B."/>
            <person name="Martinez A.T."/>
            <person name="Otillar R."/>
            <person name="Spatafora J.W."/>
            <person name="Yadav J.S."/>
            <person name="Aerts A."/>
            <person name="Benoit I."/>
            <person name="Boyd A."/>
            <person name="Carlson A."/>
            <person name="Copeland A."/>
            <person name="Coutinho P.M."/>
            <person name="de Vries R.P."/>
            <person name="Ferreira P."/>
            <person name="Findley K."/>
            <person name="Foster B."/>
            <person name="Gaskell J."/>
            <person name="Glotzer D."/>
            <person name="Gorecki P."/>
            <person name="Heitman J."/>
            <person name="Hesse C."/>
            <person name="Hori C."/>
            <person name="Igarashi K."/>
            <person name="Jurgens J.A."/>
            <person name="Kallen N."/>
            <person name="Kersten P."/>
            <person name="Kohler A."/>
            <person name="Kuees U."/>
            <person name="Kumar T.K.A."/>
            <person name="Kuo A."/>
            <person name="LaButti K."/>
            <person name="Larrondo L.F."/>
            <person name="Lindquist E."/>
            <person name="Ling A."/>
            <person name="Lombard V."/>
            <person name="Lucas S."/>
            <person name="Lundell T."/>
            <person name="Martin R."/>
            <person name="McLaughlin D.J."/>
            <person name="Morgenstern I."/>
            <person name="Morin E."/>
            <person name="Murat C."/>
            <person name="Nagy L.G."/>
            <person name="Nolan M."/>
            <person name="Ohm R.A."/>
            <person name="Patyshakuliyeva A."/>
            <person name="Rokas A."/>
            <person name="Ruiz-Duenas F.J."/>
            <person name="Sabat G."/>
            <person name="Salamov A."/>
            <person name="Samejima M."/>
            <person name="Schmutz J."/>
            <person name="Slot J.C."/>
            <person name="St John F."/>
            <person name="Stenlid J."/>
            <person name="Sun H."/>
            <person name="Sun S."/>
            <person name="Syed K."/>
            <person name="Tsang A."/>
            <person name="Wiebenga A."/>
            <person name="Young D."/>
            <person name="Pisabarro A."/>
            <person name="Eastwood D.C."/>
            <person name="Martin F."/>
            <person name="Cullen D."/>
            <person name="Grigoriev I.V."/>
            <person name="Hibbett D.S."/>
        </authorList>
    </citation>
    <scope>NUCLEOTIDE SEQUENCE [LARGE SCALE GENOMIC DNA]</scope>
    <source>
        <strain evidence="4">HHB-11173 SS5</strain>
    </source>
</reference>
<dbReference type="eggNOG" id="ENOG502SGPF">
    <property type="taxonomic scope" value="Eukaryota"/>
</dbReference>
<feature type="transmembrane region" description="Helical" evidence="2">
    <location>
        <begin position="56"/>
        <end position="75"/>
    </location>
</feature>
<organism evidence="3 4">
    <name type="scientific">Punctularia strigosozonata (strain HHB-11173)</name>
    <name type="common">White-rot fungus</name>
    <dbReference type="NCBI Taxonomy" id="741275"/>
    <lineage>
        <taxon>Eukaryota</taxon>
        <taxon>Fungi</taxon>
        <taxon>Dikarya</taxon>
        <taxon>Basidiomycota</taxon>
        <taxon>Agaricomycotina</taxon>
        <taxon>Agaricomycetes</taxon>
        <taxon>Corticiales</taxon>
        <taxon>Punctulariaceae</taxon>
        <taxon>Punctularia</taxon>
    </lineage>
</organism>
<dbReference type="OMA" id="GWWNLAM"/>
<dbReference type="KEGG" id="psq:PUNSTDRAFT_128502"/>
<keyword evidence="2" id="KW-0472">Membrane</keyword>
<name>R7S326_PUNST</name>
<evidence type="ECO:0000313" key="3">
    <source>
        <dbReference type="EMBL" id="EIN04229.1"/>
    </source>
</evidence>